<name>A0ACB6R781_9PLEO</name>
<keyword evidence="2" id="KW-1185">Reference proteome</keyword>
<comment type="caution">
    <text evidence="1">The sequence shown here is derived from an EMBL/GenBank/DDBJ whole genome shotgun (WGS) entry which is preliminary data.</text>
</comment>
<dbReference type="EMBL" id="MU003498">
    <property type="protein sequence ID" value="KAF2474387.1"/>
    <property type="molecule type" value="Genomic_DNA"/>
</dbReference>
<organism evidence="1 2">
    <name type="scientific">Lindgomyces ingoldianus</name>
    <dbReference type="NCBI Taxonomy" id="673940"/>
    <lineage>
        <taxon>Eukaryota</taxon>
        <taxon>Fungi</taxon>
        <taxon>Dikarya</taxon>
        <taxon>Ascomycota</taxon>
        <taxon>Pezizomycotina</taxon>
        <taxon>Dothideomycetes</taxon>
        <taxon>Pleosporomycetidae</taxon>
        <taxon>Pleosporales</taxon>
        <taxon>Lindgomycetaceae</taxon>
        <taxon>Lindgomyces</taxon>
    </lineage>
</organism>
<dbReference type="Proteomes" id="UP000799755">
    <property type="component" value="Unassembled WGS sequence"/>
</dbReference>
<reference evidence="1" key="1">
    <citation type="journal article" date="2020" name="Stud. Mycol.">
        <title>101 Dothideomycetes genomes: a test case for predicting lifestyles and emergence of pathogens.</title>
        <authorList>
            <person name="Haridas S."/>
            <person name="Albert R."/>
            <person name="Binder M."/>
            <person name="Bloem J."/>
            <person name="Labutti K."/>
            <person name="Salamov A."/>
            <person name="Andreopoulos B."/>
            <person name="Baker S."/>
            <person name="Barry K."/>
            <person name="Bills G."/>
            <person name="Bluhm B."/>
            <person name="Cannon C."/>
            <person name="Castanera R."/>
            <person name="Culley D."/>
            <person name="Daum C."/>
            <person name="Ezra D."/>
            <person name="Gonzalez J."/>
            <person name="Henrissat B."/>
            <person name="Kuo A."/>
            <person name="Liang C."/>
            <person name="Lipzen A."/>
            <person name="Lutzoni F."/>
            <person name="Magnuson J."/>
            <person name="Mondo S."/>
            <person name="Nolan M."/>
            <person name="Ohm R."/>
            <person name="Pangilinan J."/>
            <person name="Park H.-J."/>
            <person name="Ramirez L."/>
            <person name="Alfaro M."/>
            <person name="Sun H."/>
            <person name="Tritt A."/>
            <person name="Yoshinaga Y."/>
            <person name="Zwiers L.-H."/>
            <person name="Turgeon B."/>
            <person name="Goodwin S."/>
            <person name="Spatafora J."/>
            <person name="Crous P."/>
            <person name="Grigoriev I."/>
        </authorList>
    </citation>
    <scope>NUCLEOTIDE SEQUENCE</scope>
    <source>
        <strain evidence="1">ATCC 200398</strain>
    </source>
</reference>
<protein>
    <submittedName>
        <fullName evidence="1">Uncharacterized protein</fullName>
    </submittedName>
</protein>
<evidence type="ECO:0000313" key="2">
    <source>
        <dbReference type="Proteomes" id="UP000799755"/>
    </source>
</evidence>
<sequence>MPAGGSSELPRARQESTPSTASRYAPLLMLLRCVVSIARPKVVKLQRGQQSVYGSERSYFGRFPSCFQTPLAIALGALFERQGDKEEEGTSSRLKSFSRNNFDPDRRNFSRKVQKYKDFEKLLLRYVLANQFTAYVQKYYQIEKLLAEKSSNVTYYVLEKDTCRAVTLDGPDQGFRLLRPKWLQDSRKSSNPAMSVTTLGLAGQSRESLY</sequence>
<gene>
    <name evidence="1" type="ORF">BDR25DRAFT_351930</name>
</gene>
<accession>A0ACB6R781</accession>
<proteinExistence type="predicted"/>
<evidence type="ECO:0000313" key="1">
    <source>
        <dbReference type="EMBL" id="KAF2474387.1"/>
    </source>
</evidence>